<feature type="signal peptide" evidence="1">
    <location>
        <begin position="1"/>
        <end position="18"/>
    </location>
</feature>
<keyword evidence="1" id="KW-0732">Signal</keyword>
<comment type="caution">
    <text evidence="3">The sequence shown here is derived from an EMBL/GenBank/DDBJ whole genome shotgun (WGS) entry which is preliminary data.</text>
</comment>
<evidence type="ECO:0000259" key="2">
    <source>
        <dbReference type="Pfam" id="PF11845"/>
    </source>
</evidence>
<dbReference type="Pfam" id="PF11845">
    <property type="entry name" value="Tll0287-like"/>
    <property type="match status" value="1"/>
</dbReference>
<evidence type="ECO:0000256" key="1">
    <source>
        <dbReference type="SAM" id="SignalP"/>
    </source>
</evidence>
<reference evidence="3 4" key="1">
    <citation type="submission" date="2019-06" db="EMBL/GenBank/DDBJ databases">
        <title>Whole genome shotgun sequence of Zoogloea ramigera NBRC 15342.</title>
        <authorList>
            <person name="Hosoyama A."/>
            <person name="Uohara A."/>
            <person name="Ohji S."/>
            <person name="Ichikawa N."/>
        </authorList>
    </citation>
    <scope>NUCLEOTIDE SEQUENCE [LARGE SCALE GENOMIC DNA]</scope>
    <source>
        <strain evidence="3 4">NBRC 15342</strain>
    </source>
</reference>
<proteinExistence type="predicted"/>
<dbReference type="EMBL" id="BJNV01000023">
    <property type="protein sequence ID" value="GEC95589.1"/>
    <property type="molecule type" value="Genomic_DNA"/>
</dbReference>
<evidence type="ECO:0000313" key="4">
    <source>
        <dbReference type="Proteomes" id="UP000318422"/>
    </source>
</evidence>
<keyword evidence="4" id="KW-1185">Reference proteome</keyword>
<dbReference type="RefSeq" id="WP_141351201.1">
    <property type="nucleotide sequence ID" value="NZ_BJNV01000023.1"/>
</dbReference>
<feature type="domain" description="Tll0287-like" evidence="2">
    <location>
        <begin position="43"/>
        <end position="187"/>
    </location>
</feature>
<dbReference type="Proteomes" id="UP000318422">
    <property type="component" value="Unassembled WGS sequence"/>
</dbReference>
<name>A0A4Y4CUX3_ZOORA</name>
<evidence type="ECO:0000313" key="3">
    <source>
        <dbReference type="EMBL" id="GEC95589.1"/>
    </source>
</evidence>
<gene>
    <name evidence="3" type="ORF">ZRA01_16620</name>
</gene>
<protein>
    <recommendedName>
        <fullName evidence="2">Tll0287-like domain-containing protein</fullName>
    </recommendedName>
</protein>
<dbReference type="OrthoDB" id="9797588at2"/>
<dbReference type="InterPro" id="IPR021796">
    <property type="entry name" value="Tll0287-like_dom"/>
</dbReference>
<organism evidence="3 4">
    <name type="scientific">Zoogloea ramigera</name>
    <dbReference type="NCBI Taxonomy" id="350"/>
    <lineage>
        <taxon>Bacteria</taxon>
        <taxon>Pseudomonadati</taxon>
        <taxon>Pseudomonadota</taxon>
        <taxon>Betaproteobacteria</taxon>
        <taxon>Rhodocyclales</taxon>
        <taxon>Zoogloeaceae</taxon>
        <taxon>Zoogloea</taxon>
    </lineage>
</organism>
<sequence>MFRIALIAAALVAGSAHAQDLDALKVDTRKNALPVLPKVVGMMQETVAAKGPVEAIPVCKEKAPELLKEQAAKTGWQMRRVSLKTRNPERGTPDVWEARQLADFNIRAANGEKIETLETGEVVTENGKQVYRYIRAIPVGDVCLKCHGPVDKVDASLKSQLANSYPHDAAFGYEKGQIRGALTVKRPL</sequence>
<feature type="chain" id="PRO_5021367166" description="Tll0287-like domain-containing protein" evidence="1">
    <location>
        <begin position="19"/>
        <end position="188"/>
    </location>
</feature>
<accession>A0A4Y4CUX3</accession>
<dbReference type="AlphaFoldDB" id="A0A4Y4CUX3"/>